<evidence type="ECO:0000313" key="3">
    <source>
        <dbReference type="Proteomes" id="UP000659124"/>
    </source>
</evidence>
<feature type="transmembrane region" description="Helical" evidence="1">
    <location>
        <begin position="45"/>
        <end position="64"/>
    </location>
</feature>
<accession>A0ABR7TUR1</accession>
<keyword evidence="1" id="KW-1133">Transmembrane helix</keyword>
<reference evidence="2 3" key="1">
    <citation type="submission" date="2020-09" db="EMBL/GenBank/DDBJ databases">
        <title>Genome sequences of type strains of Chitinophaga qingshengii and Chitinophaga varians.</title>
        <authorList>
            <person name="Kittiwongwattana C."/>
        </authorList>
    </citation>
    <scope>NUCLEOTIDE SEQUENCE [LARGE SCALE GENOMIC DNA]</scope>
    <source>
        <strain evidence="2 3">JCM 30026</strain>
    </source>
</reference>
<dbReference type="EMBL" id="JACVFC010000003">
    <property type="protein sequence ID" value="MBC9933134.1"/>
    <property type="molecule type" value="Genomic_DNA"/>
</dbReference>
<dbReference type="RefSeq" id="WP_188090257.1">
    <property type="nucleotide sequence ID" value="NZ_JACVFC010000003.1"/>
</dbReference>
<organism evidence="2 3">
    <name type="scientific">Chitinophaga qingshengii</name>
    <dbReference type="NCBI Taxonomy" id="1569794"/>
    <lineage>
        <taxon>Bacteria</taxon>
        <taxon>Pseudomonadati</taxon>
        <taxon>Bacteroidota</taxon>
        <taxon>Chitinophagia</taxon>
        <taxon>Chitinophagales</taxon>
        <taxon>Chitinophagaceae</taxon>
        <taxon>Chitinophaga</taxon>
    </lineage>
</organism>
<dbReference type="Proteomes" id="UP000659124">
    <property type="component" value="Unassembled WGS sequence"/>
</dbReference>
<name>A0ABR7TUR1_9BACT</name>
<feature type="transmembrane region" description="Helical" evidence="1">
    <location>
        <begin position="21"/>
        <end position="39"/>
    </location>
</feature>
<sequence>MKHYKLLLPDGSDYIIGTFRGMEAIAGGLLCLVAVGLIAGGHIKAGLIILGVITFFIILFRTTYKVNRRVVMENGVPREITIRFAKFGKTHVYPVANILGLSLRTGSIAGIPLQAELPVEYRDAGKVKVLPLAGSLKAKDMQELWNELEDLLQIK</sequence>
<keyword evidence="1" id="KW-0472">Membrane</keyword>
<protein>
    <recommendedName>
        <fullName evidence="4">PH domain-containing protein</fullName>
    </recommendedName>
</protein>
<evidence type="ECO:0008006" key="4">
    <source>
        <dbReference type="Google" id="ProtNLM"/>
    </source>
</evidence>
<comment type="caution">
    <text evidence="2">The sequence shown here is derived from an EMBL/GenBank/DDBJ whole genome shotgun (WGS) entry which is preliminary data.</text>
</comment>
<proteinExistence type="predicted"/>
<keyword evidence="1" id="KW-0812">Transmembrane</keyword>
<evidence type="ECO:0000256" key="1">
    <source>
        <dbReference type="SAM" id="Phobius"/>
    </source>
</evidence>
<gene>
    <name evidence="2" type="ORF">ICL07_22285</name>
</gene>
<evidence type="ECO:0000313" key="2">
    <source>
        <dbReference type="EMBL" id="MBC9933134.1"/>
    </source>
</evidence>
<keyword evidence="3" id="KW-1185">Reference proteome</keyword>